<evidence type="ECO:0000313" key="1">
    <source>
        <dbReference type="EMBL" id="HDI83749.1"/>
    </source>
</evidence>
<gene>
    <name evidence="1" type="ORF">ENF18_08180</name>
</gene>
<evidence type="ECO:0008006" key="2">
    <source>
        <dbReference type="Google" id="ProtNLM"/>
    </source>
</evidence>
<dbReference type="SUPFAM" id="SSF63829">
    <property type="entry name" value="Calcium-dependent phosphotriesterase"/>
    <property type="match status" value="1"/>
</dbReference>
<dbReference type="EMBL" id="DQWE01000388">
    <property type="protein sequence ID" value="HDI83749.1"/>
    <property type="molecule type" value="Genomic_DNA"/>
</dbReference>
<dbReference type="AlphaFoldDB" id="A0A7C0VCQ8"/>
<dbReference type="PROSITE" id="PS51257">
    <property type="entry name" value="PROKAR_LIPOPROTEIN"/>
    <property type="match status" value="1"/>
</dbReference>
<reference evidence="1" key="1">
    <citation type="journal article" date="2020" name="mSystems">
        <title>Genome- and Community-Level Interaction Insights into Carbon Utilization and Element Cycling Functions of Hydrothermarchaeota in Hydrothermal Sediment.</title>
        <authorList>
            <person name="Zhou Z."/>
            <person name="Liu Y."/>
            <person name="Xu W."/>
            <person name="Pan J."/>
            <person name="Luo Z.H."/>
            <person name="Li M."/>
        </authorList>
    </citation>
    <scope>NUCLEOTIDE SEQUENCE [LARGE SCALE GENOMIC DNA]</scope>
    <source>
        <strain evidence="1">HyVt-102</strain>
    </source>
</reference>
<organism evidence="1">
    <name type="scientific">candidate division WOR-3 bacterium</name>
    <dbReference type="NCBI Taxonomy" id="2052148"/>
    <lineage>
        <taxon>Bacteria</taxon>
        <taxon>Bacteria division WOR-3</taxon>
    </lineage>
</organism>
<dbReference type="Proteomes" id="UP000885847">
    <property type="component" value="Unassembled WGS sequence"/>
</dbReference>
<accession>A0A7C0VCQ8</accession>
<comment type="caution">
    <text evidence="1">The sequence shown here is derived from an EMBL/GenBank/DDBJ whole genome shotgun (WGS) entry which is preliminary data.</text>
</comment>
<sequence>MYKRLVILLGLFVLLTSCNKNYPWFRWGFYTIVPDRDLYDVSFSDSSHGWAVGDDGIILGYDGDEWRVSVDTLWHQGTSCSYLSCVVALDSDNVWAGGTRVLLHYDGGRWEKVIEGDFVIEDMEFYGDEYGFAGGREGESGYALEYRDGEWKEITAPPEYIWSVSVVGDGEVWVSTGKMDTCYVYRYNKGEWDRSELPDGYTVFALEFTSKGEGWGFEWDGVVMHYQDGEWEFWDSLYVMFWNADFLDRGHGIATGIGHICQYKDGWRVVYFPSSMFGVDYIDPDNVWIVGIGGMLMFGIPEDIEGEWREKGIDDRRGIIEGLR</sequence>
<proteinExistence type="predicted"/>
<name>A0A7C0VCQ8_UNCW3</name>
<protein>
    <recommendedName>
        <fullName evidence="2">Photosynthesis system II assembly factor Ycf48/Hcf136-like domain-containing protein</fullName>
    </recommendedName>
</protein>